<evidence type="ECO:0000313" key="2">
    <source>
        <dbReference type="Proteomes" id="UP000317778"/>
    </source>
</evidence>
<dbReference type="Proteomes" id="UP000317778">
    <property type="component" value="Unassembled WGS sequence"/>
</dbReference>
<protein>
    <submittedName>
        <fullName evidence="1">Uncharacterized protein</fullName>
    </submittedName>
</protein>
<evidence type="ECO:0000313" key="1">
    <source>
        <dbReference type="EMBL" id="TKJ37632.1"/>
    </source>
</evidence>
<accession>A0A532URX1</accession>
<comment type="caution">
    <text evidence="1">The sequence shown here is derived from an EMBL/GenBank/DDBJ whole genome shotgun (WGS) entry which is preliminary data.</text>
</comment>
<sequence length="396" mass="44426">MKKALPLLIIGLVFTGCFNLRRSIRPGRSGLELIYLTDLPESAQGWTDLQATLKESKQDPLLVVDDPRFSTLDDLAWWEGEREISLLRALGCDLFLPPAEWMLLGPERLADLSTRVEFFIVALDVVDEKDNYLLSRYMIRQRSPYRLAFSAAASRDTGERVFEGIDRLPLDSILPITASFLGLQTDFFIFFDDADSLPEVSGRVHVVPREGENRVMDFRFISRVEFKLKEHRFTFDLSGNAGNDPLALWQAHADSLDARVLGTCKESLSIESLEILANKSLKRLAEDRFSVDGIGILIPEGFIAGEIPAGRITFGKMREVMAPEIFFLVSIKDLPDNIASRSRDFSAEGEIQRALLPSSLCLADDRFQGKSLKLTGITSARIAKQMFASDVEVEDK</sequence>
<dbReference type="PROSITE" id="PS51257">
    <property type="entry name" value="PROKAR_LIPOPROTEIN"/>
    <property type="match status" value="1"/>
</dbReference>
<dbReference type="EMBL" id="NJBO01000032">
    <property type="protein sequence ID" value="TKJ37632.1"/>
    <property type="molecule type" value="Genomic_DNA"/>
</dbReference>
<name>A0A532URX1_UNCT6</name>
<gene>
    <name evidence="1" type="ORF">CEE36_11045</name>
</gene>
<dbReference type="AlphaFoldDB" id="A0A532URX1"/>
<proteinExistence type="predicted"/>
<reference evidence="1 2" key="1">
    <citation type="submission" date="2017-06" db="EMBL/GenBank/DDBJ databases">
        <title>Novel microbial phyla capable of carbon fixation and sulfur reduction in deep-sea sediments.</title>
        <authorList>
            <person name="Huang J."/>
            <person name="Baker B."/>
            <person name="Wang Y."/>
        </authorList>
    </citation>
    <scope>NUCLEOTIDE SEQUENCE [LARGE SCALE GENOMIC DNA]</scope>
    <source>
        <strain evidence="1">B3_TA06</strain>
    </source>
</reference>
<organism evidence="1 2">
    <name type="scientific">candidate division TA06 bacterium B3_TA06</name>
    <dbReference type="NCBI Taxonomy" id="2012487"/>
    <lineage>
        <taxon>Bacteria</taxon>
        <taxon>Bacteria division TA06</taxon>
    </lineage>
</organism>